<dbReference type="AlphaFoldDB" id="A0A061FJS8"/>
<dbReference type="EMBL" id="CM001886">
    <property type="protein sequence ID" value="EOY16937.1"/>
    <property type="molecule type" value="Genomic_DNA"/>
</dbReference>
<keyword evidence="2" id="KW-1185">Reference proteome</keyword>
<dbReference type="Proteomes" id="UP000026915">
    <property type="component" value="Chromosome 8"/>
</dbReference>
<protein>
    <submittedName>
        <fullName evidence="1">AT hook motif-containing protein, putative</fullName>
    </submittedName>
</protein>
<dbReference type="STRING" id="3641.A0A061FJS8"/>
<organism evidence="1 2">
    <name type="scientific">Theobroma cacao</name>
    <name type="common">Cacao</name>
    <name type="synonym">Cocoa</name>
    <dbReference type="NCBI Taxonomy" id="3641"/>
    <lineage>
        <taxon>Eukaryota</taxon>
        <taxon>Viridiplantae</taxon>
        <taxon>Streptophyta</taxon>
        <taxon>Embryophyta</taxon>
        <taxon>Tracheophyta</taxon>
        <taxon>Spermatophyta</taxon>
        <taxon>Magnoliopsida</taxon>
        <taxon>eudicotyledons</taxon>
        <taxon>Gunneridae</taxon>
        <taxon>Pentapetalae</taxon>
        <taxon>rosids</taxon>
        <taxon>malvids</taxon>
        <taxon>Malvales</taxon>
        <taxon>Malvaceae</taxon>
        <taxon>Byttnerioideae</taxon>
        <taxon>Theobroma</taxon>
    </lineage>
</organism>
<dbReference type="PANTHER" id="PTHR10492:SF90">
    <property type="entry name" value="ATP-DEPENDENT DNA HELICASE"/>
    <property type="match status" value="1"/>
</dbReference>
<accession>A0A061FJS8</accession>
<gene>
    <name evidence="1" type="ORF">TCM_036025</name>
</gene>
<reference evidence="1 2" key="1">
    <citation type="journal article" date="2013" name="Genome Biol.">
        <title>The genome sequence of the most widely cultivated cacao type and its use to identify candidate genes regulating pod color.</title>
        <authorList>
            <person name="Motamayor J.C."/>
            <person name="Mockaitis K."/>
            <person name="Schmutz J."/>
            <person name="Haiminen N."/>
            <person name="Iii D.L."/>
            <person name="Cornejo O."/>
            <person name="Findley S.D."/>
            <person name="Zheng P."/>
            <person name="Utro F."/>
            <person name="Royaert S."/>
            <person name="Saski C."/>
            <person name="Jenkins J."/>
            <person name="Podicheti R."/>
            <person name="Zhao M."/>
            <person name="Scheffler B.E."/>
            <person name="Stack J.C."/>
            <person name="Feltus F.A."/>
            <person name="Mustiga G.M."/>
            <person name="Amores F."/>
            <person name="Phillips W."/>
            <person name="Marelli J.P."/>
            <person name="May G.D."/>
            <person name="Shapiro H."/>
            <person name="Ma J."/>
            <person name="Bustamante C.D."/>
            <person name="Schnell R.J."/>
            <person name="Main D."/>
            <person name="Gilbert D."/>
            <person name="Parida L."/>
            <person name="Kuhn D.N."/>
        </authorList>
    </citation>
    <scope>NUCLEOTIDE SEQUENCE [LARGE SCALE GENOMIC DNA]</scope>
    <source>
        <strain evidence="2">cv. Matina 1-6</strain>
    </source>
</reference>
<evidence type="ECO:0000313" key="1">
    <source>
        <dbReference type="EMBL" id="EOY16937.1"/>
    </source>
</evidence>
<dbReference type="InParanoid" id="A0A061FJS8"/>
<name>A0A061FJS8_THECC</name>
<proteinExistence type="predicted"/>
<sequence length="172" mass="20714">MYANFPIEWVWSKSETIWKKQKRGKSIGMITYIHLAIGELYFMRMLLHVVKGLKSFKELRIIEGVVYPTFQAECEALGLLGDNREWIDAIEQASKWATSEQTQELFVTIIIYRQVRDPLKLWEQSWKLLNEDIEYKLKQAFRADRYEIPHRDHKNYTLVAFKQIFNRNCFRF</sequence>
<dbReference type="PANTHER" id="PTHR10492">
    <property type="match status" value="1"/>
</dbReference>
<dbReference type="HOGENOM" id="CLU_138932_0_0_1"/>
<evidence type="ECO:0000313" key="2">
    <source>
        <dbReference type="Proteomes" id="UP000026915"/>
    </source>
</evidence>
<dbReference type="OMA" id="MEANAKY"/>
<dbReference type="Gramene" id="EOY16937">
    <property type="protein sequence ID" value="EOY16937"/>
    <property type="gene ID" value="TCM_036025"/>
</dbReference>
<dbReference type="eggNOG" id="KOG0987">
    <property type="taxonomic scope" value="Eukaryota"/>
</dbReference>